<sequence length="500" mass="55897">MSKHKWKQSKHKKYAQMVRALGPVVNERDRQDYHNPSAALFRDFTNELVDRFDLQPDIGPDGKVRPLQEWLAEENSELANASVTLLRADVSDIDYGLMHCECLDGSIDHEAEGFALTTTDGSHIAAKYVVSAVGTGDCPLIPTWVRNAYSQDTTTQRNSNKSSSGQELTSACPRDNLCHADPMQRLSRPSVDKYEEPSPESMGDGWAHSSAISAPQFTFPPPNVSAKIERGQSTTALVIGGGLTSAQLADLCVRRGFSRVILLLRGFMKVKPFDFSLDWVGKYANAQKMQFWQTEDPQSRMDMIHQGRSGGSINPVYAKVLLQRARDGQLEIRTHTEVEDAHWDPEKERWSLMLHRSSDARPDSQFMNHTQKAGTSVSCLADYVVVATGTDLGFRELPFMKTLRSKAHVPEVHGIPIVKEDLQYGPWPLFCLGAYSAIQIGPTAFNLGGIREGAERVATRIQDMEERNVHPEHLDPFKHRSSINSYVHFSYDRLDIDAAA</sequence>
<dbReference type="Gene3D" id="3.50.50.60">
    <property type="entry name" value="FAD/NAD(P)-binding domain"/>
    <property type="match status" value="1"/>
</dbReference>
<feature type="region of interest" description="Disordered" evidence="1">
    <location>
        <begin position="152"/>
        <end position="181"/>
    </location>
</feature>
<name>A8Q3J0_MALGO</name>
<feature type="region of interest" description="Disordered" evidence="1">
    <location>
        <begin position="188"/>
        <end position="207"/>
    </location>
</feature>
<protein>
    <recommendedName>
        <fullName evidence="4">L-ornithine N(5)-monooxygenase</fullName>
    </recommendedName>
</protein>
<evidence type="ECO:0000256" key="1">
    <source>
        <dbReference type="SAM" id="MobiDB-lite"/>
    </source>
</evidence>
<dbReference type="EMBL" id="AAYY01000008">
    <property type="protein sequence ID" value="EDP43408.1"/>
    <property type="molecule type" value="Genomic_DNA"/>
</dbReference>
<evidence type="ECO:0008006" key="4">
    <source>
        <dbReference type="Google" id="ProtNLM"/>
    </source>
</evidence>
<reference evidence="2 3" key="1">
    <citation type="journal article" date="2007" name="Proc. Natl. Acad. Sci. U.S.A.">
        <title>Dandruff-associated Malassezia genomes reveal convergent and divergent virulence traits shared with plant and human fungal pathogens.</title>
        <authorList>
            <person name="Xu J."/>
            <person name="Saunders C.W."/>
            <person name="Hu P."/>
            <person name="Grant R.A."/>
            <person name="Boekhout T."/>
            <person name="Kuramae E.E."/>
            <person name="Kronstad J.W."/>
            <person name="Deangelis Y.M."/>
            <person name="Reeder N.L."/>
            <person name="Johnstone K.R."/>
            <person name="Leland M."/>
            <person name="Fieno A.M."/>
            <person name="Begley W.M."/>
            <person name="Sun Y."/>
            <person name="Lacey M.P."/>
            <person name="Chaudhary T."/>
            <person name="Keough T."/>
            <person name="Chu L."/>
            <person name="Sears R."/>
            <person name="Yuan B."/>
            <person name="Dawson T.L.Jr."/>
        </authorList>
    </citation>
    <scope>NUCLEOTIDE SEQUENCE [LARGE SCALE GENOMIC DNA]</scope>
    <source>
        <strain evidence="3">ATCC MYA-4612 / CBS 7966</strain>
    </source>
</reference>
<comment type="caution">
    <text evidence="2">The sequence shown here is derived from an EMBL/GenBank/DDBJ whole genome shotgun (WGS) entry which is preliminary data.</text>
</comment>
<gene>
    <name evidence="2" type="ORF">MGL_2418</name>
</gene>
<evidence type="ECO:0000313" key="3">
    <source>
        <dbReference type="Proteomes" id="UP000008837"/>
    </source>
</evidence>
<dbReference type="AlphaFoldDB" id="A8Q3J0"/>
<dbReference type="GeneID" id="5854929"/>
<proteinExistence type="predicted"/>
<dbReference type="OrthoDB" id="76038at2759"/>
<dbReference type="InParanoid" id="A8Q3J0"/>
<dbReference type="PANTHER" id="PTHR38663:SF1">
    <property type="entry name" value="L-ORNITHINE N(5)-MONOOXYGENASE"/>
    <property type="match status" value="1"/>
</dbReference>
<dbReference type="VEuPathDB" id="FungiDB:MGL_2418"/>
<feature type="compositionally biased region" description="Polar residues" evidence="1">
    <location>
        <begin position="152"/>
        <end position="169"/>
    </location>
</feature>
<dbReference type="SUPFAM" id="SSF51905">
    <property type="entry name" value="FAD/NAD(P)-binding domain"/>
    <property type="match status" value="1"/>
</dbReference>
<keyword evidence="3" id="KW-1185">Reference proteome</keyword>
<dbReference type="PANTHER" id="PTHR38663">
    <property type="match status" value="1"/>
</dbReference>
<accession>A8Q3J0</accession>
<organism evidence="2 3">
    <name type="scientific">Malassezia globosa (strain ATCC MYA-4612 / CBS 7966)</name>
    <name type="common">Dandruff-associated fungus</name>
    <dbReference type="NCBI Taxonomy" id="425265"/>
    <lineage>
        <taxon>Eukaryota</taxon>
        <taxon>Fungi</taxon>
        <taxon>Dikarya</taxon>
        <taxon>Basidiomycota</taxon>
        <taxon>Ustilaginomycotina</taxon>
        <taxon>Malasseziomycetes</taxon>
        <taxon>Malasseziales</taxon>
        <taxon>Malasseziaceae</taxon>
        <taxon>Malassezia</taxon>
    </lineage>
</organism>
<dbReference type="InterPro" id="IPR036188">
    <property type="entry name" value="FAD/NAD-bd_sf"/>
</dbReference>
<dbReference type="KEGG" id="mgl:MGL_2418"/>
<dbReference type="Proteomes" id="UP000008837">
    <property type="component" value="Unassembled WGS sequence"/>
</dbReference>
<dbReference type="RefSeq" id="XP_001730622.1">
    <property type="nucleotide sequence ID" value="XM_001730570.1"/>
</dbReference>
<evidence type="ECO:0000313" key="2">
    <source>
        <dbReference type="EMBL" id="EDP43408.1"/>
    </source>
</evidence>